<keyword evidence="3" id="KW-1185">Reference proteome</keyword>
<dbReference type="InterPro" id="IPR044631">
    <property type="entry name" value="ETO1-like"/>
</dbReference>
<dbReference type="InterPro" id="IPR011333">
    <property type="entry name" value="SKP1/BTB/POZ_sf"/>
</dbReference>
<reference evidence="2 3" key="1">
    <citation type="journal article" date="2023" name="Life. Sci Alliance">
        <title>Evolutionary insights into 3D genome organization and epigenetic landscape of Vigna mungo.</title>
        <authorList>
            <person name="Junaid A."/>
            <person name="Singh B."/>
            <person name="Bhatia S."/>
        </authorList>
    </citation>
    <scope>NUCLEOTIDE SEQUENCE [LARGE SCALE GENOMIC DNA]</scope>
    <source>
        <strain evidence="2">Urdbean</strain>
    </source>
</reference>
<dbReference type="SUPFAM" id="SSF48452">
    <property type="entry name" value="TPR-like"/>
    <property type="match status" value="3"/>
</dbReference>
<dbReference type="Gene3D" id="3.30.710.10">
    <property type="entry name" value="Potassium Channel Kv1.1, Chain A"/>
    <property type="match status" value="1"/>
</dbReference>
<dbReference type="SMART" id="SM00028">
    <property type="entry name" value="TPR"/>
    <property type="match status" value="4"/>
</dbReference>
<evidence type="ECO:0000313" key="2">
    <source>
        <dbReference type="EMBL" id="WVZ16427.1"/>
    </source>
</evidence>
<name>A0AAQ3S3U1_VIGMU</name>
<dbReference type="GO" id="GO:0010105">
    <property type="term" value="P:negative regulation of ethylene-activated signaling pathway"/>
    <property type="evidence" value="ECO:0007669"/>
    <property type="project" value="InterPro"/>
</dbReference>
<dbReference type="InterPro" id="IPR019734">
    <property type="entry name" value="TPR_rpt"/>
</dbReference>
<evidence type="ECO:0000313" key="3">
    <source>
        <dbReference type="Proteomes" id="UP001374535"/>
    </source>
</evidence>
<accession>A0AAQ3S3U1</accession>
<sequence length="964" mass="109713">MQYNIFPIMRGFNIIDGCKGTQLYTINPSGTGTGTATCSGIGDKLLQQLHDHIKTQTLRTKSNRSFRSPNATPPSEVVFCEGSLLPYGLPMTELLEPKIEPSLVSPDLVETLAGAYRRAEDCPQFERTEVFLQQCTIFRGLADPKLFRRTLRAARQHATSVHAKVVLAAWLRHERREDELIGLSSMDCRGRNLECPRATLEPGYDPESVFDPCLCTRSRAVNADAYSDVGYGAMVAEDDDDDEQRPTSEEEDGDMSFIVGEDEVRCNRFNIASLSRPFKTMLYGEFVESKREHINFSQNGFSVEALKAAKEFSRSKRLTHLEPMAVLELLSFANRFCCEEMKHACDVHLALLVCDLEDALLLIEYGLEETAYLLVAACLQVFLRELPSSMQCSSFVRMLSSPEGRDRLAMAGHASFMLYYFLSQVAMEEEMRSNTTVMLLERLVECAKDGWEKQLAFHQMGVVMLERKEYKDAQHWFQSAVEAGHVYSTVGVARAKYKRGHTYSAYKLMNSLVSEHKPVGWMYQERSLYCMGKEKQMDLLSATELDPTLSFPYKFRAVSFLEENRIESAIAEINKVIGFKVSADCLELRAWFLIAMEDYEGALRDVRAILTLDPNYMMFYGHMHGEHLIELLSPVVQQWCQADCWMQLYDRWSSVDDIGSLAVVHQMLANDPGKSLLRFRQSLLLLRLNCPKAAMRSLRMARNHSSSDHERLVYEGWILYDTGHREEALAKAEESISIQRSFEAYFLKAYALADSNLDSESSKYVIHLLEEALRCPSDGLRKGQALNNLGSVFVDCDKLDLAADCYMNALNIKHTRAHQGLARVYHLKNHRKAAYDEMTKLIEKARSNASAYEKRSEYCDRDMAKSDLSMASELDPLRTYPYRYRAAVLMDDHKEAEAIAELSRAIDFKPDLQLLHLRAAFYESMGDYASAVRDCEAGLCLDPNNNEILDLCNKAREHLREQPK</sequence>
<evidence type="ECO:0008006" key="4">
    <source>
        <dbReference type="Google" id="ProtNLM"/>
    </source>
</evidence>
<evidence type="ECO:0000256" key="1">
    <source>
        <dbReference type="ARBA" id="ARBA00004906"/>
    </source>
</evidence>
<proteinExistence type="predicted"/>
<dbReference type="Proteomes" id="UP001374535">
    <property type="component" value="Chromosome 3"/>
</dbReference>
<dbReference type="PANTHER" id="PTHR44203:SF8">
    <property type="entry name" value="ETHYLENE-OVERPRODUCTION PROTEIN 1"/>
    <property type="match status" value="1"/>
</dbReference>
<dbReference type="SUPFAM" id="SSF54695">
    <property type="entry name" value="POZ domain"/>
    <property type="match status" value="1"/>
</dbReference>
<gene>
    <name evidence="2" type="ORF">V8G54_009409</name>
</gene>
<dbReference type="InterPro" id="IPR011990">
    <property type="entry name" value="TPR-like_helical_dom_sf"/>
</dbReference>
<dbReference type="PANTHER" id="PTHR44203">
    <property type="entry name" value="ETO1-RELATED"/>
    <property type="match status" value="1"/>
</dbReference>
<protein>
    <recommendedName>
        <fullName evidence="4">Ethylene-overproduction protein 1</fullName>
    </recommendedName>
</protein>
<dbReference type="EMBL" id="CP144698">
    <property type="protein sequence ID" value="WVZ16427.1"/>
    <property type="molecule type" value="Genomic_DNA"/>
</dbReference>
<dbReference type="Gene3D" id="1.25.40.10">
    <property type="entry name" value="Tetratricopeptide repeat domain"/>
    <property type="match status" value="3"/>
</dbReference>
<dbReference type="AlphaFoldDB" id="A0AAQ3S3U1"/>
<organism evidence="2 3">
    <name type="scientific">Vigna mungo</name>
    <name type="common">Black gram</name>
    <name type="synonym">Phaseolus mungo</name>
    <dbReference type="NCBI Taxonomy" id="3915"/>
    <lineage>
        <taxon>Eukaryota</taxon>
        <taxon>Viridiplantae</taxon>
        <taxon>Streptophyta</taxon>
        <taxon>Embryophyta</taxon>
        <taxon>Tracheophyta</taxon>
        <taxon>Spermatophyta</taxon>
        <taxon>Magnoliopsida</taxon>
        <taxon>eudicotyledons</taxon>
        <taxon>Gunneridae</taxon>
        <taxon>Pentapetalae</taxon>
        <taxon>rosids</taxon>
        <taxon>fabids</taxon>
        <taxon>Fabales</taxon>
        <taxon>Fabaceae</taxon>
        <taxon>Papilionoideae</taxon>
        <taxon>50 kb inversion clade</taxon>
        <taxon>NPAAA clade</taxon>
        <taxon>indigoferoid/millettioid clade</taxon>
        <taxon>Phaseoleae</taxon>
        <taxon>Vigna</taxon>
    </lineage>
</organism>
<comment type="pathway">
    <text evidence="1">Protein modification; protein ubiquitination.</text>
</comment>